<dbReference type="EMBL" id="CAJNOJ010000277">
    <property type="protein sequence ID" value="CAF1362846.1"/>
    <property type="molecule type" value="Genomic_DNA"/>
</dbReference>
<keyword evidence="4" id="KW-1185">Reference proteome</keyword>
<dbReference type="AlphaFoldDB" id="A0A815I3N6"/>
<comment type="caution">
    <text evidence="3">The sequence shown here is derived from an EMBL/GenBank/DDBJ whole genome shotgun (WGS) entry which is preliminary data.</text>
</comment>
<accession>A0A815I3N6</accession>
<proteinExistence type="predicted"/>
<dbReference type="OrthoDB" id="5988701at2759"/>
<dbReference type="Pfam" id="PF02140">
    <property type="entry name" value="SUEL_Lectin"/>
    <property type="match status" value="1"/>
</dbReference>
<evidence type="ECO:0000259" key="1">
    <source>
        <dbReference type="Pfam" id="PF02140"/>
    </source>
</evidence>
<evidence type="ECO:0000313" key="5">
    <source>
        <dbReference type="Proteomes" id="UP000663852"/>
    </source>
</evidence>
<dbReference type="InterPro" id="IPR000922">
    <property type="entry name" value="Lectin_gal-bd_dom"/>
</dbReference>
<name>A0A815I3N6_ADIRI</name>
<dbReference type="EMBL" id="CAJNOR010001641">
    <property type="protein sequence ID" value="CAF1176856.1"/>
    <property type="molecule type" value="Genomic_DNA"/>
</dbReference>
<dbReference type="Proteomes" id="UP000663828">
    <property type="component" value="Unassembled WGS sequence"/>
</dbReference>
<evidence type="ECO:0000313" key="3">
    <source>
        <dbReference type="EMBL" id="CAF1362846.1"/>
    </source>
</evidence>
<dbReference type="Gene3D" id="2.60.120.740">
    <property type="match status" value="1"/>
</dbReference>
<evidence type="ECO:0000313" key="2">
    <source>
        <dbReference type="EMBL" id="CAF1176856.1"/>
    </source>
</evidence>
<organism evidence="3 5">
    <name type="scientific">Adineta ricciae</name>
    <name type="common">Rotifer</name>
    <dbReference type="NCBI Taxonomy" id="249248"/>
    <lineage>
        <taxon>Eukaryota</taxon>
        <taxon>Metazoa</taxon>
        <taxon>Spiralia</taxon>
        <taxon>Gnathifera</taxon>
        <taxon>Rotifera</taxon>
        <taxon>Eurotatoria</taxon>
        <taxon>Bdelloidea</taxon>
        <taxon>Adinetida</taxon>
        <taxon>Adinetidae</taxon>
        <taxon>Adineta</taxon>
    </lineage>
</organism>
<reference evidence="3" key="1">
    <citation type="submission" date="2021-02" db="EMBL/GenBank/DDBJ databases">
        <authorList>
            <person name="Nowell W R."/>
        </authorList>
    </citation>
    <scope>NUCLEOTIDE SEQUENCE</scope>
</reference>
<dbReference type="GO" id="GO:0030246">
    <property type="term" value="F:carbohydrate binding"/>
    <property type="evidence" value="ECO:0007669"/>
    <property type="project" value="InterPro"/>
</dbReference>
<dbReference type="InterPro" id="IPR043159">
    <property type="entry name" value="Lectin_gal-bd_sf"/>
</dbReference>
<feature type="domain" description="SUEL-type lectin" evidence="1">
    <location>
        <begin position="126"/>
        <end position="203"/>
    </location>
</feature>
<gene>
    <name evidence="3" type="ORF">EDS130_LOCUS33921</name>
    <name evidence="2" type="ORF">XAT740_LOCUS22351</name>
</gene>
<dbReference type="CDD" id="cd22823">
    <property type="entry name" value="Gal_Rha_Lectin"/>
    <property type="match status" value="1"/>
</dbReference>
<evidence type="ECO:0000313" key="4">
    <source>
        <dbReference type="Proteomes" id="UP000663828"/>
    </source>
</evidence>
<protein>
    <recommendedName>
        <fullName evidence="1">SUEL-type lectin domain-containing protein</fullName>
    </recommendedName>
</protein>
<sequence>MLRVTLYIVFSLYFAQYSVYAKVFPVIHNVSMKILNSNSSVLINGSCDECLCIMLNNPLSISSFNCFRNNATCETFSPNVTTRYLLLTNNFESSVYFSSLPINDSITSGVQTIGDVAEGTTITANCTSPTPNIRILDAFYGVRDDSGCLCHPTGCIEMNVTQNVTSYCATSSGSSTCQFVVNNVFFSDPCYGYPKIFSLKYDCTN</sequence>
<dbReference type="Proteomes" id="UP000663852">
    <property type="component" value="Unassembled WGS sequence"/>
</dbReference>